<organism evidence="2 3">
    <name type="scientific">Cannabis sativa</name>
    <name type="common">Hemp</name>
    <name type="synonym">Marijuana</name>
    <dbReference type="NCBI Taxonomy" id="3483"/>
    <lineage>
        <taxon>Eukaryota</taxon>
        <taxon>Viridiplantae</taxon>
        <taxon>Streptophyta</taxon>
        <taxon>Embryophyta</taxon>
        <taxon>Tracheophyta</taxon>
        <taxon>Spermatophyta</taxon>
        <taxon>Magnoliopsida</taxon>
        <taxon>eudicotyledons</taxon>
        <taxon>Gunneridae</taxon>
        <taxon>Pentapetalae</taxon>
        <taxon>rosids</taxon>
        <taxon>fabids</taxon>
        <taxon>Rosales</taxon>
        <taxon>Cannabaceae</taxon>
        <taxon>Cannabis</taxon>
    </lineage>
</organism>
<reference evidence="2" key="2">
    <citation type="submission" date="2021-03" db="UniProtKB">
        <authorList>
            <consortium name="EnsemblPlants"/>
        </authorList>
    </citation>
    <scope>IDENTIFICATION</scope>
</reference>
<dbReference type="AlphaFoldDB" id="A0A803PS72"/>
<evidence type="ECO:0000313" key="3">
    <source>
        <dbReference type="Proteomes" id="UP000596661"/>
    </source>
</evidence>
<keyword evidence="3" id="KW-1185">Reference proteome</keyword>
<evidence type="ECO:0000313" key="2">
    <source>
        <dbReference type="EnsemblPlants" id="cds.evm.model.05.863"/>
    </source>
</evidence>
<dbReference type="Proteomes" id="UP000596661">
    <property type="component" value="Chromosome 5"/>
</dbReference>
<dbReference type="Gramene" id="evm.model.05.863">
    <property type="protein sequence ID" value="cds.evm.model.05.863"/>
    <property type="gene ID" value="evm.TU.05.863"/>
</dbReference>
<name>A0A803PS72_CANSA</name>
<protein>
    <submittedName>
        <fullName evidence="2">Uncharacterized protein</fullName>
    </submittedName>
</protein>
<reference evidence="2" key="1">
    <citation type="submission" date="2018-11" db="EMBL/GenBank/DDBJ databases">
        <authorList>
            <person name="Grassa J C."/>
        </authorList>
    </citation>
    <scope>NUCLEOTIDE SEQUENCE [LARGE SCALE GENOMIC DNA]</scope>
</reference>
<keyword evidence="1" id="KW-0175">Coiled coil</keyword>
<dbReference type="EMBL" id="UZAU01000467">
    <property type="status" value="NOT_ANNOTATED_CDS"/>
    <property type="molecule type" value="Genomic_DNA"/>
</dbReference>
<accession>A0A803PS72</accession>
<evidence type="ECO:0000256" key="1">
    <source>
        <dbReference type="SAM" id="Coils"/>
    </source>
</evidence>
<proteinExistence type="predicted"/>
<feature type="coiled-coil region" evidence="1">
    <location>
        <begin position="90"/>
        <end position="128"/>
    </location>
</feature>
<sequence>MSQKRTIRIPKASDAMARAKLITGKKLKTGGSKQVSESNFTNVPLTHLLLILQAMLFIRENYPTLEKKNKKLIADNASLKLENGKHVEIERELKETIESLKGELEKVKQELIDEKKRAKDLAYEAEQVALTAVIKTHGELMIERIEQLEYAFIEEATAEILDLGTTKDREEPHENA</sequence>
<dbReference type="EnsemblPlants" id="evm.model.05.863">
    <property type="protein sequence ID" value="cds.evm.model.05.863"/>
    <property type="gene ID" value="evm.TU.05.863"/>
</dbReference>